<comment type="similarity">
    <text evidence="1">Belongs to the TfdA dioxygenase family.</text>
</comment>
<dbReference type="RefSeq" id="WP_055580578.1">
    <property type="nucleotide sequence ID" value="NZ_LKTM01000350.1"/>
</dbReference>
<evidence type="ECO:0000256" key="5">
    <source>
        <dbReference type="ARBA" id="ARBA00023004"/>
    </source>
</evidence>
<keyword evidence="4" id="KW-0560">Oxidoreductase</keyword>
<sequence length="262" mass="29224">MTRTHTAPYRIVPASPVLGAEVVGVDLAEGIDESIAEALREDFWRYKVLVLRNQHLSPNEHVEAVRLFDEPFDHPLWLHRDQRNRFVYVFDLAKSGSAATWHVGGTWRNPPFAIESLTYQAVPEVGGHTLWADLQAAYDALSEPFKELLESVSAVHSAYPGDGTSHRPPVSDTTEHPVVRRHRHTGRKGLFLSSSAIRLTGIEPAESQALLPFLLAHAASPNFTVGFGWKPGDFVTWDNQAAWHFAVNDYDGPRSYRKVIGG</sequence>
<name>A0A0Q2LJV9_MYCGO</name>
<dbReference type="SUPFAM" id="SSF51197">
    <property type="entry name" value="Clavaminate synthase-like"/>
    <property type="match status" value="1"/>
</dbReference>
<dbReference type="OrthoDB" id="581608at2"/>
<keyword evidence="3 7" id="KW-0223">Dioxygenase</keyword>
<dbReference type="Gene3D" id="3.60.130.10">
    <property type="entry name" value="Clavaminate synthase-like"/>
    <property type="match status" value="1"/>
</dbReference>
<dbReference type="InterPro" id="IPR003819">
    <property type="entry name" value="TauD/TfdA-like"/>
</dbReference>
<dbReference type="InterPro" id="IPR042098">
    <property type="entry name" value="TauD-like_sf"/>
</dbReference>
<dbReference type="PANTHER" id="PTHR30468">
    <property type="entry name" value="ALPHA-KETOGLUTARATE-DEPENDENT SULFONATE DIOXYGENASE"/>
    <property type="match status" value="1"/>
</dbReference>
<evidence type="ECO:0000256" key="1">
    <source>
        <dbReference type="ARBA" id="ARBA00005896"/>
    </source>
</evidence>
<comment type="caution">
    <text evidence="7">The sequence shown here is derived from an EMBL/GenBank/DDBJ whole genome shotgun (WGS) entry which is preliminary data.</text>
</comment>
<evidence type="ECO:0000313" key="7">
    <source>
        <dbReference type="EMBL" id="KQH76473.1"/>
    </source>
</evidence>
<dbReference type="GO" id="GO:0005737">
    <property type="term" value="C:cytoplasm"/>
    <property type="evidence" value="ECO:0007669"/>
    <property type="project" value="TreeGrafter"/>
</dbReference>
<feature type="domain" description="TauD/TfdA-like" evidence="6">
    <location>
        <begin position="13"/>
        <end position="254"/>
    </location>
</feature>
<keyword evidence="5" id="KW-0408">Iron</keyword>
<dbReference type="GO" id="GO:0046872">
    <property type="term" value="F:metal ion binding"/>
    <property type="evidence" value="ECO:0007669"/>
    <property type="project" value="UniProtKB-KW"/>
</dbReference>
<evidence type="ECO:0000256" key="2">
    <source>
        <dbReference type="ARBA" id="ARBA00022723"/>
    </source>
</evidence>
<protein>
    <submittedName>
        <fullName evidence="7">Taurine dioxygenase</fullName>
    </submittedName>
</protein>
<dbReference type="Pfam" id="PF02668">
    <property type="entry name" value="TauD"/>
    <property type="match status" value="1"/>
</dbReference>
<dbReference type="PANTHER" id="PTHR30468:SF1">
    <property type="entry name" value="ALPHA-KETOGLUTARATE-DEPENDENT SULFONATE DIOXYGENASE"/>
    <property type="match status" value="1"/>
</dbReference>
<keyword evidence="2" id="KW-0479">Metal-binding</keyword>
<dbReference type="Proteomes" id="UP000051677">
    <property type="component" value="Unassembled WGS sequence"/>
</dbReference>
<dbReference type="AlphaFoldDB" id="A0A0Q2LJV9"/>
<dbReference type="EMBL" id="LKTM01000350">
    <property type="protein sequence ID" value="KQH76473.1"/>
    <property type="molecule type" value="Genomic_DNA"/>
</dbReference>
<evidence type="ECO:0000313" key="8">
    <source>
        <dbReference type="Proteomes" id="UP000051677"/>
    </source>
</evidence>
<evidence type="ECO:0000256" key="4">
    <source>
        <dbReference type="ARBA" id="ARBA00023002"/>
    </source>
</evidence>
<proteinExistence type="inferred from homology"/>
<dbReference type="InterPro" id="IPR051323">
    <property type="entry name" value="AtsK-like"/>
</dbReference>
<evidence type="ECO:0000256" key="3">
    <source>
        <dbReference type="ARBA" id="ARBA00022964"/>
    </source>
</evidence>
<dbReference type="GO" id="GO:0016706">
    <property type="term" value="F:2-oxoglutarate-dependent dioxygenase activity"/>
    <property type="evidence" value="ECO:0007669"/>
    <property type="project" value="TreeGrafter"/>
</dbReference>
<evidence type="ECO:0000259" key="6">
    <source>
        <dbReference type="Pfam" id="PF02668"/>
    </source>
</evidence>
<gene>
    <name evidence="7" type="ORF">AO501_27970</name>
</gene>
<reference evidence="7 8" key="1">
    <citation type="submission" date="2015-10" db="EMBL/GenBank/DDBJ databases">
        <title>Mycobacterium gordonae draft genome assembly.</title>
        <authorList>
            <person name="Ustinova V."/>
            <person name="Smirnova T."/>
            <person name="Blagodatskikh K."/>
            <person name="Varlamov D."/>
            <person name="Larionova E."/>
            <person name="Chernousova L."/>
        </authorList>
    </citation>
    <scope>NUCLEOTIDE SEQUENCE [LARGE SCALE GENOMIC DNA]</scope>
    <source>
        <strain evidence="7 8">CTRI 14-8773</strain>
    </source>
</reference>
<organism evidence="7 8">
    <name type="scientific">Mycobacterium gordonae</name>
    <dbReference type="NCBI Taxonomy" id="1778"/>
    <lineage>
        <taxon>Bacteria</taxon>
        <taxon>Bacillati</taxon>
        <taxon>Actinomycetota</taxon>
        <taxon>Actinomycetes</taxon>
        <taxon>Mycobacteriales</taxon>
        <taxon>Mycobacteriaceae</taxon>
        <taxon>Mycobacterium</taxon>
    </lineage>
</organism>
<accession>A0A0Q2LJV9</accession>